<keyword evidence="1" id="KW-0732">Signal</keyword>
<gene>
    <name evidence="2" type="ORF">DFR47_10967</name>
</gene>
<dbReference type="AlphaFoldDB" id="A0A366DM91"/>
<evidence type="ECO:0000256" key="1">
    <source>
        <dbReference type="SAM" id="SignalP"/>
    </source>
</evidence>
<evidence type="ECO:0008006" key="4">
    <source>
        <dbReference type="Google" id="ProtNLM"/>
    </source>
</evidence>
<proteinExistence type="predicted"/>
<evidence type="ECO:0000313" key="2">
    <source>
        <dbReference type="EMBL" id="RBO91207.1"/>
    </source>
</evidence>
<dbReference type="Gene3D" id="3.40.190.10">
    <property type="entry name" value="Periplasmic binding protein-like II"/>
    <property type="match status" value="1"/>
</dbReference>
<dbReference type="Proteomes" id="UP000252893">
    <property type="component" value="Unassembled WGS sequence"/>
</dbReference>
<protein>
    <recommendedName>
        <fullName evidence="4">Extracellular solute-binding protein (Family 5)</fullName>
    </recommendedName>
</protein>
<feature type="signal peptide" evidence="1">
    <location>
        <begin position="1"/>
        <end position="29"/>
    </location>
</feature>
<dbReference type="SUPFAM" id="SSF53850">
    <property type="entry name" value="Periplasmic binding protein-like II"/>
    <property type="match status" value="1"/>
</dbReference>
<dbReference type="EMBL" id="QNRH01000009">
    <property type="protein sequence ID" value="RBO91207.1"/>
    <property type="molecule type" value="Genomic_DNA"/>
</dbReference>
<comment type="caution">
    <text evidence="2">The sequence shown here is derived from an EMBL/GenBank/DDBJ whole genome shotgun (WGS) entry which is preliminary data.</text>
</comment>
<evidence type="ECO:0000313" key="3">
    <source>
        <dbReference type="Proteomes" id="UP000252893"/>
    </source>
</evidence>
<organism evidence="2 3">
    <name type="scientific">Pseudochrobactrum asaccharolyticum</name>
    <dbReference type="NCBI Taxonomy" id="354351"/>
    <lineage>
        <taxon>Bacteria</taxon>
        <taxon>Pseudomonadati</taxon>
        <taxon>Pseudomonadota</taxon>
        <taxon>Alphaproteobacteria</taxon>
        <taxon>Hyphomicrobiales</taxon>
        <taxon>Brucellaceae</taxon>
        <taxon>Pseudochrobactrum</taxon>
    </lineage>
</organism>
<sequence>MNRRDFLLSSAAFLLTTQTLLSTSLPVQASGSEVVIVLSSDETGAPHLDPIRATLLSVAADLIYDRLIAMSDQHTFHPHLAESWQESEDGLNWTFRLKKMFVSMMVSPLTPTRLSGGWQNMLTVRTSMSAEQLKKLSSLTSIQFALR</sequence>
<reference evidence="2 3" key="1">
    <citation type="submission" date="2018-06" db="EMBL/GenBank/DDBJ databases">
        <title>Genomic Encyclopedia of Type Strains, Phase IV (KMG-IV): sequencing the most valuable type-strain genomes for metagenomic binning, comparative biology and taxonomic classification.</title>
        <authorList>
            <person name="Goeker M."/>
        </authorList>
    </citation>
    <scope>NUCLEOTIDE SEQUENCE [LARGE SCALE GENOMIC DNA]</scope>
    <source>
        <strain evidence="2 3">DSM 25619</strain>
    </source>
</reference>
<accession>A0A366DM91</accession>
<dbReference type="RefSeq" id="WP_245416632.1">
    <property type="nucleotide sequence ID" value="NZ_JBHEEG010000010.1"/>
</dbReference>
<name>A0A366DM91_9HYPH</name>
<keyword evidence="3" id="KW-1185">Reference proteome</keyword>
<feature type="chain" id="PRO_5016984398" description="Extracellular solute-binding protein (Family 5)" evidence="1">
    <location>
        <begin position="30"/>
        <end position="147"/>
    </location>
</feature>